<evidence type="ECO:0000259" key="5">
    <source>
        <dbReference type="Pfam" id="PF00171"/>
    </source>
</evidence>
<organism evidence="6">
    <name type="scientific">Rhodococcus hoagii (strain 103S)</name>
    <name type="common">Rhodococcus equi</name>
    <dbReference type="NCBI Taxonomy" id="685727"/>
    <lineage>
        <taxon>Bacteria</taxon>
        <taxon>Bacillati</taxon>
        <taxon>Actinomycetota</taxon>
        <taxon>Actinomycetes</taxon>
        <taxon>Mycobacteriales</taxon>
        <taxon>Nocardiaceae</taxon>
        <taxon>Prescottella</taxon>
    </lineage>
</organism>
<dbReference type="Gene3D" id="3.40.309.10">
    <property type="entry name" value="Aldehyde Dehydrogenase, Chain A, domain 2"/>
    <property type="match status" value="1"/>
</dbReference>
<reference evidence="6" key="1">
    <citation type="journal article" date="2010" name="PLoS Genet.">
        <title>The genome of a pathogenic rhodococcus: cooptive virulence underpinned by key gene acquisitions.</title>
        <authorList>
            <person name="Letek M."/>
            <person name="Gonzalez P."/>
            <person name="Macarthur I."/>
            <person name="Rodriguez H."/>
            <person name="Freeman T.C."/>
            <person name="Valero-Rello A."/>
            <person name="Blanco M."/>
            <person name="Buckley T."/>
            <person name="Cherevach I."/>
            <person name="Fahey R."/>
            <person name="Hapeshi A."/>
            <person name="Holdstock J."/>
            <person name="Leadon D."/>
            <person name="Navas J."/>
            <person name="Ocampo A."/>
            <person name="Quail M.A."/>
            <person name="Sanders M."/>
            <person name="Scortti M.M."/>
            <person name="Prescott J.F."/>
            <person name="Fogarty U."/>
            <person name="Meijer W.G."/>
            <person name="Parkhill J."/>
            <person name="Bentley S.D."/>
            <person name="Vazquez-Boland J.A."/>
        </authorList>
    </citation>
    <scope>NUCLEOTIDE SEQUENCE [LARGE SCALE GENOMIC DNA]</scope>
    <source>
        <strain evidence="6 7">103S</strain>
    </source>
</reference>
<dbReference type="Gene3D" id="3.40.605.10">
    <property type="entry name" value="Aldehyde Dehydrogenase, Chain A, domain 1"/>
    <property type="match status" value="1"/>
</dbReference>
<keyword evidence="2 4" id="KW-0560">Oxidoreductase</keyword>
<dbReference type="GO" id="GO:0016620">
    <property type="term" value="F:oxidoreductase activity, acting on the aldehyde or oxo group of donors, NAD or NADP as acceptor"/>
    <property type="evidence" value="ECO:0007669"/>
    <property type="project" value="InterPro"/>
</dbReference>
<gene>
    <name evidence="6" type="ordered locus">REQ_18860</name>
</gene>
<dbReference type="InterPro" id="IPR029510">
    <property type="entry name" value="Ald_DH_CS_GLU"/>
</dbReference>
<dbReference type="NCBIfam" id="NF006916">
    <property type="entry name" value="PRK09407.1"/>
    <property type="match status" value="1"/>
</dbReference>
<dbReference type="AlphaFoldDB" id="A0A3S5Y5U0"/>
<evidence type="ECO:0000256" key="3">
    <source>
        <dbReference type="PROSITE-ProRule" id="PRU10007"/>
    </source>
</evidence>
<accession>A0A3S5Y5U0</accession>
<evidence type="ECO:0000256" key="4">
    <source>
        <dbReference type="RuleBase" id="RU003345"/>
    </source>
</evidence>
<comment type="similarity">
    <text evidence="1 4">Belongs to the aldehyde dehydrogenase family.</text>
</comment>
<feature type="active site" evidence="3">
    <location>
        <position position="264"/>
    </location>
</feature>
<dbReference type="RefSeq" id="WP_013415728.1">
    <property type="nucleotide sequence ID" value="NC_014659.1"/>
</dbReference>
<evidence type="ECO:0000313" key="6">
    <source>
        <dbReference type="EMBL" id="CBH47952.1"/>
    </source>
</evidence>
<dbReference type="Proteomes" id="UP001154400">
    <property type="component" value="Chromosome"/>
</dbReference>
<dbReference type="PROSITE" id="PS00687">
    <property type="entry name" value="ALDEHYDE_DEHYDR_GLU"/>
    <property type="match status" value="1"/>
</dbReference>
<dbReference type="InterPro" id="IPR016161">
    <property type="entry name" value="Ald_DH/histidinol_DH"/>
</dbReference>
<dbReference type="SUPFAM" id="SSF53720">
    <property type="entry name" value="ALDH-like"/>
    <property type="match status" value="1"/>
</dbReference>
<dbReference type="InterPro" id="IPR016160">
    <property type="entry name" value="Ald_DH_CS_CYS"/>
</dbReference>
<dbReference type="PANTHER" id="PTHR11699">
    <property type="entry name" value="ALDEHYDE DEHYDROGENASE-RELATED"/>
    <property type="match status" value="1"/>
</dbReference>
<dbReference type="KEGG" id="req:REQ_18860"/>
<dbReference type="PROSITE" id="PS00070">
    <property type="entry name" value="ALDEHYDE_DEHYDR_CYS"/>
    <property type="match status" value="1"/>
</dbReference>
<sequence>MTSLATTGAELSAPPPGIGAGLLDDLLRQLPSSARLHRARAPFDGTPLPAVPQSDPDSVAAAAVAARLAQARWAETPVGDRATIMRRFARALITHERQLCDLMQWETGKARVHAAIEVQGVVQVATYYGRTGAAHLAPRRAASAVPGVVAARVRYRPRGLVGVIAPWNYPLFLAVGDVIPALVAGNAVVSKADSQTPLTLLLARKLAVDAGLHPDLWQVVTGPGSRIGPALIDAVDYVSFTGSTATGREIGRRCADRLIGASLELGGKNPMIVCFDADVEAAATGAVQACFSNAGQMCIGIERIYVHQDVYHRFVEALVERTRRLRVGPGYTYDVDMGSLTSERQLETTVRHVEDAVTKGATVLTGGRPRPDLGPLFHDPTVLADVTDDMLAFAEETFGPVVSVYRVTDDDAAVRAANAGEYGLSASVWSRDPKRGRRIAQRIVAGGVNVNDGYLSAIAALGAPMGGMRASGIGRRHGREGIVRYTEPQTITSQRIPTAYPDRCRATLLRALNLANRAKLFFPHR</sequence>
<feature type="domain" description="Aldehyde dehydrogenase" evidence="5">
    <location>
        <begin position="38"/>
        <end position="491"/>
    </location>
</feature>
<protein>
    <submittedName>
        <fullName evidence="6">Aldehyde dehydrogenase</fullName>
    </submittedName>
</protein>
<dbReference type="Pfam" id="PF00171">
    <property type="entry name" value="Aldedh"/>
    <property type="match status" value="1"/>
</dbReference>
<evidence type="ECO:0000256" key="2">
    <source>
        <dbReference type="ARBA" id="ARBA00023002"/>
    </source>
</evidence>
<name>A0A3S5Y5U0_RHOH1</name>
<proteinExistence type="inferred from homology"/>
<dbReference type="InterPro" id="IPR016163">
    <property type="entry name" value="Ald_DH_C"/>
</dbReference>
<dbReference type="EMBL" id="FN563149">
    <property type="protein sequence ID" value="CBH47952.1"/>
    <property type="molecule type" value="Genomic_DNA"/>
</dbReference>
<dbReference type="FunFam" id="3.40.309.10:FF:000009">
    <property type="entry name" value="Aldehyde dehydrogenase A"/>
    <property type="match status" value="1"/>
</dbReference>
<dbReference type="InterPro" id="IPR015590">
    <property type="entry name" value="Aldehyde_DH_dom"/>
</dbReference>
<evidence type="ECO:0000313" key="7">
    <source>
        <dbReference type="Proteomes" id="UP000006892"/>
    </source>
</evidence>
<dbReference type="InterPro" id="IPR016162">
    <property type="entry name" value="Ald_DH_N"/>
</dbReference>
<evidence type="ECO:0000256" key="1">
    <source>
        <dbReference type="ARBA" id="ARBA00009986"/>
    </source>
</evidence>